<dbReference type="AlphaFoldDB" id="A0A951P9M9"/>
<dbReference type="Proteomes" id="UP000707356">
    <property type="component" value="Unassembled WGS sequence"/>
</dbReference>
<dbReference type="GO" id="GO:0000160">
    <property type="term" value="P:phosphorelay signal transduction system"/>
    <property type="evidence" value="ECO:0007669"/>
    <property type="project" value="InterPro"/>
</dbReference>
<protein>
    <submittedName>
        <fullName evidence="3">Response regulator</fullName>
    </submittedName>
</protein>
<accession>A0A951P9M9</accession>
<reference evidence="3" key="2">
    <citation type="journal article" date="2022" name="Microbiol. Resour. Announc.">
        <title>Metagenome Sequencing to Explore Phylogenomics of Terrestrial Cyanobacteria.</title>
        <authorList>
            <person name="Ward R.D."/>
            <person name="Stajich J.E."/>
            <person name="Johansen J.R."/>
            <person name="Huntemann M."/>
            <person name="Clum A."/>
            <person name="Foster B."/>
            <person name="Foster B."/>
            <person name="Roux S."/>
            <person name="Palaniappan K."/>
            <person name="Varghese N."/>
            <person name="Mukherjee S."/>
            <person name="Reddy T.B.K."/>
            <person name="Daum C."/>
            <person name="Copeland A."/>
            <person name="Chen I.A."/>
            <person name="Ivanova N.N."/>
            <person name="Kyrpides N.C."/>
            <person name="Shapiro N."/>
            <person name="Eloe-Fadrosh E.A."/>
            <person name="Pietrasiak N."/>
        </authorList>
    </citation>
    <scope>NUCLEOTIDE SEQUENCE</scope>
    <source>
        <strain evidence="3">GSE-TBD4-15B</strain>
    </source>
</reference>
<evidence type="ECO:0000256" key="1">
    <source>
        <dbReference type="PROSITE-ProRule" id="PRU00169"/>
    </source>
</evidence>
<evidence type="ECO:0000259" key="2">
    <source>
        <dbReference type="PROSITE" id="PS50110"/>
    </source>
</evidence>
<dbReference type="Gene3D" id="3.40.50.2300">
    <property type="match status" value="1"/>
</dbReference>
<evidence type="ECO:0000313" key="3">
    <source>
        <dbReference type="EMBL" id="MBW4465364.1"/>
    </source>
</evidence>
<gene>
    <name evidence="3" type="ORF">KME07_07980</name>
</gene>
<feature type="domain" description="Response regulatory" evidence="2">
    <location>
        <begin position="3"/>
        <end position="127"/>
    </location>
</feature>
<dbReference type="SMART" id="SM00448">
    <property type="entry name" value="REC"/>
    <property type="match status" value="1"/>
</dbReference>
<dbReference type="EMBL" id="JAHHHV010000040">
    <property type="protein sequence ID" value="MBW4465364.1"/>
    <property type="molecule type" value="Genomic_DNA"/>
</dbReference>
<proteinExistence type="predicted"/>
<dbReference type="SUPFAM" id="SSF52172">
    <property type="entry name" value="CheY-like"/>
    <property type="match status" value="1"/>
</dbReference>
<feature type="modified residue" description="4-aspartylphosphate" evidence="1">
    <location>
        <position position="52"/>
    </location>
</feature>
<dbReference type="InterPro" id="IPR011006">
    <property type="entry name" value="CheY-like_superfamily"/>
</dbReference>
<keyword evidence="1" id="KW-0597">Phosphoprotein</keyword>
<name>A0A951P9M9_9CYAN</name>
<dbReference type="CDD" id="cd00156">
    <property type="entry name" value="REC"/>
    <property type="match status" value="1"/>
</dbReference>
<comment type="caution">
    <text evidence="3">The sequence shown here is derived from an EMBL/GenBank/DDBJ whole genome shotgun (WGS) entry which is preliminary data.</text>
</comment>
<reference evidence="3" key="1">
    <citation type="submission" date="2021-05" db="EMBL/GenBank/DDBJ databases">
        <authorList>
            <person name="Pietrasiak N."/>
            <person name="Ward R."/>
            <person name="Stajich J.E."/>
            <person name="Kurbessoian T."/>
        </authorList>
    </citation>
    <scope>NUCLEOTIDE SEQUENCE</scope>
    <source>
        <strain evidence="3">GSE-TBD4-15B</strain>
    </source>
</reference>
<dbReference type="Pfam" id="PF00072">
    <property type="entry name" value="Response_reg"/>
    <property type="match status" value="1"/>
</dbReference>
<dbReference type="PROSITE" id="PS50110">
    <property type="entry name" value="RESPONSE_REGULATORY"/>
    <property type="match status" value="1"/>
</dbReference>
<dbReference type="InterPro" id="IPR001789">
    <property type="entry name" value="Sig_transdc_resp-reg_receiver"/>
</dbReference>
<sequence length="134" mass="15126">MYKLAILDDDLDWCLAVQRFLRQDFSVDTYQSISSFMWQSELLNQCDALLIDISLPPARHEFYLNGIEIVDRLRKTLPSQPLIVLVTAYMSSNELAVSGKEICPGADSYFAKDTGLEVLARQLKQLLAQDGGTH</sequence>
<organism evidence="3 4">
    <name type="scientific">Pegethrix bostrychoides GSE-TBD4-15B</name>
    <dbReference type="NCBI Taxonomy" id="2839662"/>
    <lineage>
        <taxon>Bacteria</taxon>
        <taxon>Bacillati</taxon>
        <taxon>Cyanobacteriota</taxon>
        <taxon>Cyanophyceae</taxon>
        <taxon>Oculatellales</taxon>
        <taxon>Oculatellaceae</taxon>
        <taxon>Pegethrix</taxon>
    </lineage>
</organism>
<evidence type="ECO:0000313" key="4">
    <source>
        <dbReference type="Proteomes" id="UP000707356"/>
    </source>
</evidence>